<evidence type="ECO:0000313" key="5">
    <source>
        <dbReference type="Proteomes" id="UP001159363"/>
    </source>
</evidence>
<dbReference type="Gene3D" id="3.90.550.10">
    <property type="entry name" value="Spore Coat Polysaccharide Biosynthesis Protein SpsA, Chain A"/>
    <property type="match status" value="2"/>
</dbReference>
<dbReference type="Pfam" id="PF00535">
    <property type="entry name" value="Glycos_transf_2"/>
    <property type="match status" value="1"/>
</dbReference>
<organism evidence="4 5">
    <name type="scientific">Dryococelus australis</name>
    <dbReference type="NCBI Taxonomy" id="614101"/>
    <lineage>
        <taxon>Eukaryota</taxon>
        <taxon>Metazoa</taxon>
        <taxon>Ecdysozoa</taxon>
        <taxon>Arthropoda</taxon>
        <taxon>Hexapoda</taxon>
        <taxon>Insecta</taxon>
        <taxon>Pterygota</taxon>
        <taxon>Neoptera</taxon>
        <taxon>Polyneoptera</taxon>
        <taxon>Phasmatodea</taxon>
        <taxon>Verophasmatodea</taxon>
        <taxon>Anareolatae</taxon>
        <taxon>Phasmatidae</taxon>
        <taxon>Eurycanthinae</taxon>
        <taxon>Dryococelus</taxon>
    </lineage>
</organism>
<protein>
    <recommendedName>
        <fullName evidence="3">Glycosyltransferase 2-like domain-containing protein</fullName>
    </recommendedName>
</protein>
<accession>A0ABQ9IFN7</accession>
<feature type="domain" description="Glycosyltransferase 2-like" evidence="3">
    <location>
        <begin position="317"/>
        <end position="431"/>
    </location>
</feature>
<name>A0ABQ9IFN7_9NEOP</name>
<reference evidence="4 5" key="1">
    <citation type="submission" date="2023-02" db="EMBL/GenBank/DDBJ databases">
        <title>LHISI_Scaffold_Assembly.</title>
        <authorList>
            <person name="Stuart O.P."/>
            <person name="Cleave R."/>
            <person name="Magrath M.J.L."/>
            <person name="Mikheyev A.S."/>
        </authorList>
    </citation>
    <scope>NUCLEOTIDE SEQUENCE [LARGE SCALE GENOMIC DNA]</scope>
    <source>
        <strain evidence="4">Daus_M_001</strain>
        <tissue evidence="4">Leg muscle</tissue>
    </source>
</reference>
<keyword evidence="1" id="KW-1015">Disulfide bond</keyword>
<dbReference type="Proteomes" id="UP001159363">
    <property type="component" value="Chromosome 1"/>
</dbReference>
<dbReference type="PANTHER" id="PTHR11675">
    <property type="entry name" value="N-ACETYLGALACTOSAMINYLTRANSFERASE"/>
    <property type="match status" value="1"/>
</dbReference>
<evidence type="ECO:0000256" key="2">
    <source>
        <dbReference type="SAM" id="MobiDB-lite"/>
    </source>
</evidence>
<dbReference type="InterPro" id="IPR001173">
    <property type="entry name" value="Glyco_trans_2-like"/>
</dbReference>
<keyword evidence="5" id="KW-1185">Reference proteome</keyword>
<evidence type="ECO:0000256" key="1">
    <source>
        <dbReference type="ARBA" id="ARBA00023157"/>
    </source>
</evidence>
<dbReference type="SUPFAM" id="SSF53448">
    <property type="entry name" value="Nucleotide-diphospho-sugar transferases"/>
    <property type="match status" value="1"/>
</dbReference>
<dbReference type="InterPro" id="IPR029044">
    <property type="entry name" value="Nucleotide-diphossugar_trans"/>
</dbReference>
<proteinExistence type="predicted"/>
<sequence length="452" mass="49861">MGVPTGNPLVIDLQWSGEIWAALNIQVVKANEGEASVCENVDFIACFICCSVLNRSPEHLIKEIILVDDFSDHPSDGEELAKIQKVRVIRNDKREVRAMIVPGSISLIVTQLTRLIAVEGVTVAERLARSPLTKANRVQSPAGSPGFSQVGIVPDDAVGRRVLSGISCSPPPQFRHLSIFTSITLIGSQDLAIKSRPTLFTHLMLLRYAKKKKARHTSDSYPRYEPGICVLKPVRVKRGEYGAAPECEDGKTGYPRENLPTSGIDLRHDPNMAKTLRERPRRESNPVPLGVGGRGGGTGFFFVLTRKSVKGDAILAGLMRSRVRGADAATAPVLTFLDSHCECNTGWLEPLLERVAEDKTRVVCPVIDVISMDTFEYIGASADLRGGFDWNLVFKWEYLSPEERLRRKKDPSAAIRTPMIAGGLFVIDRAYFEKLGKYDMMMDVWGGENLGE</sequence>
<evidence type="ECO:0000259" key="3">
    <source>
        <dbReference type="Pfam" id="PF00535"/>
    </source>
</evidence>
<evidence type="ECO:0000313" key="4">
    <source>
        <dbReference type="EMBL" id="KAJ8895483.1"/>
    </source>
</evidence>
<dbReference type="PANTHER" id="PTHR11675:SF119">
    <property type="entry name" value="POLYPEPTIDE N-ACETYLGALACTOSAMINYLTRANSFERASE 2"/>
    <property type="match status" value="1"/>
</dbReference>
<feature type="region of interest" description="Disordered" evidence="2">
    <location>
        <begin position="247"/>
        <end position="268"/>
    </location>
</feature>
<comment type="caution">
    <text evidence="4">The sequence shown here is derived from an EMBL/GenBank/DDBJ whole genome shotgun (WGS) entry which is preliminary data.</text>
</comment>
<dbReference type="EMBL" id="JARBHB010000001">
    <property type="protein sequence ID" value="KAJ8895483.1"/>
    <property type="molecule type" value="Genomic_DNA"/>
</dbReference>
<gene>
    <name evidence="4" type="ORF">PR048_000816</name>
</gene>